<dbReference type="PANTHER" id="PTHR33308">
    <property type="entry name" value="PEPTIDOGLYCAN HYDROLASE FLGJ"/>
    <property type="match status" value="1"/>
</dbReference>
<dbReference type="Proteomes" id="UP000243406">
    <property type="component" value="Unassembled WGS sequence"/>
</dbReference>
<dbReference type="InterPro" id="IPR002901">
    <property type="entry name" value="MGlyc_endo_b_GlcNAc-like_dom"/>
</dbReference>
<evidence type="ECO:0000313" key="3">
    <source>
        <dbReference type="EMBL" id="SKB71870.1"/>
    </source>
</evidence>
<keyword evidence="1" id="KW-0378">Hydrolase</keyword>
<dbReference type="PANTHER" id="PTHR33308:SF9">
    <property type="entry name" value="PEPTIDOGLYCAN HYDROLASE FLGJ"/>
    <property type="match status" value="1"/>
</dbReference>
<dbReference type="Gene3D" id="1.10.530.10">
    <property type="match status" value="1"/>
</dbReference>
<dbReference type="SMART" id="SM00047">
    <property type="entry name" value="LYZ2"/>
    <property type="match status" value="1"/>
</dbReference>
<dbReference type="EMBL" id="FUYN01000010">
    <property type="protein sequence ID" value="SKB71870.1"/>
    <property type="molecule type" value="Genomic_DNA"/>
</dbReference>
<keyword evidence="4" id="KW-1185">Reference proteome</keyword>
<feature type="domain" description="Mannosyl-glycoprotein endo-beta-N-acetylglucosamidase-like" evidence="2">
    <location>
        <begin position="108"/>
        <end position="232"/>
    </location>
</feature>
<reference evidence="4" key="1">
    <citation type="submission" date="2017-02" db="EMBL/GenBank/DDBJ databases">
        <authorList>
            <person name="Varghese N."/>
            <person name="Submissions S."/>
        </authorList>
    </citation>
    <scope>NUCLEOTIDE SEQUENCE [LARGE SCALE GENOMIC DNA]</scope>
    <source>
        <strain evidence="4">ATCC 35199</strain>
    </source>
</reference>
<sequence length="234" mass="25690">MDIKIKNSININGFSGPSQSYYETKERFKAILETKLNIPTVEVPSSSGDLGANDFMIDLLFQQSRSLGEISNYAAPINNPYADKLAENGLIASSNVREKSKVSASYIDSKLQGTALEGLGSAFKKAEEEHGVNALFLLGLAIHESNYGTSRIAKDKNNLFGFQAYDNSPYSSAKGFKSFDESIDTVAKYLSENYLQPDGKYFNGYSISAIGKKYATDPNWANGIENRIKKLIGM</sequence>
<evidence type="ECO:0000313" key="4">
    <source>
        <dbReference type="Proteomes" id="UP000243406"/>
    </source>
</evidence>
<dbReference type="InterPro" id="IPR023346">
    <property type="entry name" value="Lysozyme-like_dom_sf"/>
</dbReference>
<organism evidence="3 4">
    <name type="scientific">Acetoanaerobium noterae</name>
    <dbReference type="NCBI Taxonomy" id="745369"/>
    <lineage>
        <taxon>Bacteria</taxon>
        <taxon>Bacillati</taxon>
        <taxon>Bacillota</taxon>
        <taxon>Clostridia</taxon>
        <taxon>Peptostreptococcales</taxon>
        <taxon>Filifactoraceae</taxon>
        <taxon>Acetoanaerobium</taxon>
    </lineage>
</organism>
<proteinExistence type="predicted"/>
<dbReference type="RefSeq" id="WP_079590686.1">
    <property type="nucleotide sequence ID" value="NZ_FUYN01000010.1"/>
</dbReference>
<protein>
    <submittedName>
        <fullName evidence="3">Mannosyl-glycoprotein endo-beta-N-acetylglucosaminidase</fullName>
    </submittedName>
</protein>
<evidence type="ECO:0000256" key="1">
    <source>
        <dbReference type="ARBA" id="ARBA00022801"/>
    </source>
</evidence>
<dbReference type="Pfam" id="PF01832">
    <property type="entry name" value="Glucosaminidase"/>
    <property type="match status" value="1"/>
</dbReference>
<dbReference type="AlphaFoldDB" id="A0A1T5DK33"/>
<name>A0A1T5DK33_9FIRM</name>
<dbReference type="SUPFAM" id="SSF53955">
    <property type="entry name" value="Lysozyme-like"/>
    <property type="match status" value="1"/>
</dbReference>
<evidence type="ECO:0000259" key="2">
    <source>
        <dbReference type="SMART" id="SM00047"/>
    </source>
</evidence>
<dbReference type="GO" id="GO:0004040">
    <property type="term" value="F:amidase activity"/>
    <property type="evidence" value="ECO:0007669"/>
    <property type="project" value="InterPro"/>
</dbReference>
<accession>A0A1T5DK33</accession>
<gene>
    <name evidence="3" type="ORF">SAMN02745120_0021</name>
</gene>
<dbReference type="OrthoDB" id="9816557at2"/>
<dbReference type="InterPro" id="IPR051056">
    <property type="entry name" value="Glycosyl_Hydrolase_73"/>
</dbReference>